<evidence type="ECO:0000313" key="5">
    <source>
        <dbReference type="Proteomes" id="UP000193922"/>
    </source>
</evidence>
<dbReference type="InterPro" id="IPR035979">
    <property type="entry name" value="RBD_domain_sf"/>
</dbReference>
<protein>
    <recommendedName>
        <fullName evidence="3">RRM domain-containing protein</fullName>
    </recommendedName>
</protein>
<dbReference type="CDD" id="cd00590">
    <property type="entry name" value="RRM_SF"/>
    <property type="match status" value="1"/>
</dbReference>
<evidence type="ECO:0000259" key="3">
    <source>
        <dbReference type="PROSITE" id="PS50102"/>
    </source>
</evidence>
<dbReference type="AlphaFoldDB" id="A0A1Y1WCS3"/>
<dbReference type="SUPFAM" id="SSF54928">
    <property type="entry name" value="RNA-binding domain, RBD"/>
    <property type="match status" value="1"/>
</dbReference>
<feature type="domain" description="RRM" evidence="3">
    <location>
        <begin position="21"/>
        <end position="113"/>
    </location>
</feature>
<dbReference type="RefSeq" id="XP_040744855.1">
    <property type="nucleotide sequence ID" value="XM_040890240.1"/>
</dbReference>
<dbReference type="InterPro" id="IPR000504">
    <property type="entry name" value="RRM_dom"/>
</dbReference>
<dbReference type="Pfam" id="PF00076">
    <property type="entry name" value="RRM_1"/>
    <property type="match status" value="1"/>
</dbReference>
<dbReference type="InterPro" id="IPR012677">
    <property type="entry name" value="Nucleotide-bd_a/b_plait_sf"/>
</dbReference>
<dbReference type="OrthoDB" id="439808at2759"/>
<feature type="compositionally biased region" description="Basic and acidic residues" evidence="2">
    <location>
        <begin position="219"/>
        <end position="234"/>
    </location>
</feature>
<gene>
    <name evidence="4" type="ORF">DL89DRAFT_291862</name>
</gene>
<sequence>MFSLARQTALRRLATRSFSSRAVYIANLSPRTTEDQLREVLAPFGKVTGMRFGEGREGYRYAHVYFGAGEPPVVDGPTHAETQEVEAAVYKVVGSLMGSELDGNKLLVRKAIDRITNPDLRDLQRARAEPGTSKDKPNDFNRGYALGYRQGITDGRNMPRAALSHKDTPRQPPRSTGSTSGDSATDSTRHPTPGQTEEEQAIGFDEGFRDGFAAGFKQGRRDREELLREHRTIE</sequence>
<keyword evidence="5" id="KW-1185">Reference proteome</keyword>
<dbReference type="Proteomes" id="UP000193922">
    <property type="component" value="Unassembled WGS sequence"/>
</dbReference>
<evidence type="ECO:0000256" key="1">
    <source>
        <dbReference type="PROSITE-ProRule" id="PRU00176"/>
    </source>
</evidence>
<dbReference type="PROSITE" id="PS50102">
    <property type="entry name" value="RRM"/>
    <property type="match status" value="1"/>
</dbReference>
<dbReference type="GeneID" id="63806888"/>
<proteinExistence type="predicted"/>
<feature type="compositionally biased region" description="Low complexity" evidence="2">
    <location>
        <begin position="175"/>
        <end position="186"/>
    </location>
</feature>
<organism evidence="4 5">
    <name type="scientific">Linderina pennispora</name>
    <dbReference type="NCBI Taxonomy" id="61395"/>
    <lineage>
        <taxon>Eukaryota</taxon>
        <taxon>Fungi</taxon>
        <taxon>Fungi incertae sedis</taxon>
        <taxon>Zoopagomycota</taxon>
        <taxon>Kickxellomycotina</taxon>
        <taxon>Kickxellomycetes</taxon>
        <taxon>Kickxellales</taxon>
        <taxon>Kickxellaceae</taxon>
        <taxon>Linderina</taxon>
    </lineage>
</organism>
<dbReference type="EMBL" id="MCFD01000004">
    <property type="protein sequence ID" value="ORX71340.1"/>
    <property type="molecule type" value="Genomic_DNA"/>
</dbReference>
<comment type="caution">
    <text evidence="4">The sequence shown here is derived from an EMBL/GenBank/DDBJ whole genome shotgun (WGS) entry which is preliminary data.</text>
</comment>
<dbReference type="Gene3D" id="3.30.70.330">
    <property type="match status" value="1"/>
</dbReference>
<keyword evidence="1" id="KW-0694">RNA-binding</keyword>
<reference evidence="4 5" key="1">
    <citation type="submission" date="2016-07" db="EMBL/GenBank/DDBJ databases">
        <title>Pervasive Adenine N6-methylation of Active Genes in Fungi.</title>
        <authorList>
            <consortium name="DOE Joint Genome Institute"/>
            <person name="Mondo S.J."/>
            <person name="Dannebaum R.O."/>
            <person name="Kuo R.C."/>
            <person name="Labutti K."/>
            <person name="Haridas S."/>
            <person name="Kuo A."/>
            <person name="Salamov A."/>
            <person name="Ahrendt S.R."/>
            <person name="Lipzen A."/>
            <person name="Sullivan W."/>
            <person name="Andreopoulos W.B."/>
            <person name="Clum A."/>
            <person name="Lindquist E."/>
            <person name="Daum C."/>
            <person name="Ramamoorthy G.K."/>
            <person name="Gryganskyi A."/>
            <person name="Culley D."/>
            <person name="Magnuson J.K."/>
            <person name="James T.Y."/>
            <person name="O'Malley M.A."/>
            <person name="Stajich J.E."/>
            <person name="Spatafora J.W."/>
            <person name="Visel A."/>
            <person name="Grigoriev I.V."/>
        </authorList>
    </citation>
    <scope>NUCLEOTIDE SEQUENCE [LARGE SCALE GENOMIC DNA]</scope>
    <source>
        <strain evidence="4 5">ATCC 12442</strain>
    </source>
</reference>
<accession>A0A1Y1WCS3</accession>
<name>A0A1Y1WCS3_9FUNG</name>
<evidence type="ECO:0000313" key="4">
    <source>
        <dbReference type="EMBL" id="ORX71340.1"/>
    </source>
</evidence>
<feature type="region of interest" description="Disordered" evidence="2">
    <location>
        <begin position="122"/>
        <end position="234"/>
    </location>
</feature>
<feature type="compositionally biased region" description="Basic and acidic residues" evidence="2">
    <location>
        <begin position="122"/>
        <end position="139"/>
    </location>
</feature>
<dbReference type="GO" id="GO:0003723">
    <property type="term" value="F:RNA binding"/>
    <property type="evidence" value="ECO:0007669"/>
    <property type="project" value="UniProtKB-UniRule"/>
</dbReference>
<evidence type="ECO:0000256" key="2">
    <source>
        <dbReference type="SAM" id="MobiDB-lite"/>
    </source>
</evidence>